<organism evidence="2 3">
    <name type="scientific">Methylorubrum extorquens (strain ATCC 14718 / DSM 1338 / JCM 2805 / NCIMB 9133 / AM1)</name>
    <name type="common">Methylobacterium extorquens</name>
    <dbReference type="NCBI Taxonomy" id="272630"/>
    <lineage>
        <taxon>Bacteria</taxon>
        <taxon>Pseudomonadati</taxon>
        <taxon>Pseudomonadota</taxon>
        <taxon>Alphaproteobacteria</taxon>
        <taxon>Hyphomicrobiales</taxon>
        <taxon>Methylobacteriaceae</taxon>
        <taxon>Methylorubrum</taxon>
    </lineage>
</organism>
<keyword evidence="3" id="KW-1185">Reference proteome</keyword>
<dbReference type="KEGG" id="mea:Mex_2p1299"/>
<evidence type="ECO:0000256" key="1">
    <source>
        <dbReference type="SAM" id="MobiDB-lite"/>
    </source>
</evidence>
<name>C5B6F8_METEA</name>
<proteinExistence type="predicted"/>
<sequence length="121" mass="12628">MFRRSLSAVPQRSDEREPGCRVVLSRVSAASADNGLNRARVAHVMPGQAFASDSLRRSAGQFLCSPHVDAHGGDIGMRRATGGGVVCRNYLARGRTAPRPGGALQEADGSGYTCEAEGDAG</sequence>
<reference evidence="2 3" key="1">
    <citation type="journal article" date="2009" name="PLoS ONE">
        <title>Methylobacterium genome sequences: a reference blueprint to investigate microbial metabolism of C1 compounds from natural and industrial sources.</title>
        <authorList>
            <person name="Vuilleumier S."/>
            <person name="Chistoserdova L."/>
            <person name="Lee M.-C."/>
            <person name="Bringel F."/>
            <person name="Lajus A."/>
            <person name="Zhou Y."/>
            <person name="Gourion B."/>
            <person name="Barbe V."/>
            <person name="Chang J."/>
            <person name="Cruveiller S."/>
            <person name="Dossat C."/>
            <person name="Gillett W."/>
            <person name="Gruffaz C."/>
            <person name="Haugen E."/>
            <person name="Hourcade E."/>
            <person name="Levy R."/>
            <person name="Mangenot S."/>
            <person name="Muller E."/>
            <person name="Nadalig T."/>
            <person name="Pagni M."/>
            <person name="Penny C."/>
            <person name="Peyraud R."/>
            <person name="Robinson D.G."/>
            <person name="Roche D."/>
            <person name="Rouy Z."/>
            <person name="Saenampechek C."/>
            <person name="Salvignol G."/>
            <person name="Vallenet D."/>
            <person name="Wu Z."/>
            <person name="Marx C.J."/>
            <person name="Vorholt J.A."/>
            <person name="Olson M.V."/>
            <person name="Kaul R."/>
            <person name="Weissenbach J."/>
            <person name="Medigue C."/>
            <person name="Lidstrom M.E."/>
        </authorList>
    </citation>
    <scope>NUCLEOTIDE SEQUENCE [LARGE SCALE GENOMIC DNA]</scope>
    <source>
        <strain evidence="3">ATCC 14718 / DSM 1338 / JCM 2805 / NCIMB 9133 / AM1</strain>
    </source>
</reference>
<keyword evidence="2" id="KW-0614">Plasmid</keyword>
<dbReference type="Proteomes" id="UP000009081">
    <property type="component" value="Plasmid megaplasmid"/>
</dbReference>
<evidence type="ECO:0000313" key="3">
    <source>
        <dbReference type="Proteomes" id="UP000009081"/>
    </source>
</evidence>
<accession>C5B6F8</accession>
<protein>
    <submittedName>
        <fullName evidence="2">Uncharacterized protein</fullName>
    </submittedName>
</protein>
<geneLocation type="plasmid" evidence="2 3">
    <name>megaplasmid</name>
</geneLocation>
<dbReference type="AlphaFoldDB" id="C5B6F8"/>
<dbReference type="EMBL" id="CP001511">
    <property type="protein sequence ID" value="ACS44040.1"/>
    <property type="molecule type" value="Genomic_DNA"/>
</dbReference>
<feature type="region of interest" description="Disordered" evidence="1">
    <location>
        <begin position="97"/>
        <end position="121"/>
    </location>
</feature>
<evidence type="ECO:0000313" key="2">
    <source>
        <dbReference type="EMBL" id="ACS44040.1"/>
    </source>
</evidence>
<gene>
    <name evidence="2" type="ordered locus">MexAM1_META2p1299</name>
</gene>
<dbReference type="HOGENOM" id="CLU_2035328_0_0_5"/>